<evidence type="ECO:0000256" key="7">
    <source>
        <dbReference type="ARBA" id="ARBA00022989"/>
    </source>
</evidence>
<evidence type="ECO:0000256" key="10">
    <source>
        <dbReference type="PROSITE-ProRule" id="PRU00282"/>
    </source>
</evidence>
<evidence type="ECO:0000256" key="3">
    <source>
        <dbReference type="ARBA" id="ARBA00022448"/>
    </source>
</evidence>
<dbReference type="Proteomes" id="UP001431783">
    <property type="component" value="Unassembled WGS sequence"/>
</dbReference>
<evidence type="ECO:0000256" key="1">
    <source>
        <dbReference type="ARBA" id="ARBA00004448"/>
    </source>
</evidence>
<accession>A0AAW1UQX4</accession>
<dbReference type="SUPFAM" id="SSF103506">
    <property type="entry name" value="Mitochondrial carrier"/>
    <property type="match status" value="1"/>
</dbReference>
<reference evidence="12 13" key="1">
    <citation type="submission" date="2023-03" db="EMBL/GenBank/DDBJ databases">
        <title>Genome insight into feeding habits of ladybird beetles.</title>
        <authorList>
            <person name="Li H.-S."/>
            <person name="Huang Y.-H."/>
            <person name="Pang H."/>
        </authorList>
    </citation>
    <scope>NUCLEOTIDE SEQUENCE [LARGE SCALE GENOMIC DNA]</scope>
    <source>
        <strain evidence="12">SYSU_2023b</strain>
        <tissue evidence="12">Whole body</tissue>
    </source>
</reference>
<feature type="repeat" description="Solcar" evidence="10">
    <location>
        <begin position="1"/>
        <end position="50"/>
    </location>
</feature>
<evidence type="ECO:0000256" key="5">
    <source>
        <dbReference type="ARBA" id="ARBA00022737"/>
    </source>
</evidence>
<keyword evidence="9 10" id="KW-0472">Membrane</keyword>
<keyword evidence="13" id="KW-1185">Reference proteome</keyword>
<name>A0AAW1UQX4_9CUCU</name>
<dbReference type="PANTHER" id="PTHR46131:SF1">
    <property type="entry name" value="SD08549P"/>
    <property type="match status" value="1"/>
</dbReference>
<dbReference type="AlphaFoldDB" id="A0AAW1UQX4"/>
<evidence type="ECO:0000256" key="2">
    <source>
        <dbReference type="ARBA" id="ARBA00006375"/>
    </source>
</evidence>
<keyword evidence="5" id="KW-0677">Repeat</keyword>
<dbReference type="InterPro" id="IPR023395">
    <property type="entry name" value="MCP_dom_sf"/>
</dbReference>
<feature type="repeat" description="Solcar" evidence="10">
    <location>
        <begin position="57"/>
        <end position="144"/>
    </location>
</feature>
<dbReference type="GO" id="GO:0051724">
    <property type="term" value="F:NAD transmembrane transporter activity"/>
    <property type="evidence" value="ECO:0007669"/>
    <property type="project" value="TreeGrafter"/>
</dbReference>
<dbReference type="Pfam" id="PF00153">
    <property type="entry name" value="Mito_carr"/>
    <property type="match status" value="3"/>
</dbReference>
<sequence length="243" mass="27899">MLFGIHCRSASQQLKKEGFKYLYRGLLPLVLQRTFQTSIMFGVFEGTRRYMRNNYNLSSRTSLVIAAAMTGMCESVLTPCERVQILLVDPNYYYRYKNTYDTVGKIISNYGVGEFYRGYIFILARNMVNTSVFFFLKYEVVPQLVPLDSPYYKLIQEFGVGAIVGATVTSITFPLNVVKIASQRWVGLESQDPIRIVKAVYRKRGKSIGRFYLGAYMNFGRGIVNWGLINVTYESMKTILDKL</sequence>
<dbReference type="Gene3D" id="1.50.40.10">
    <property type="entry name" value="Mitochondrial carrier domain"/>
    <property type="match status" value="1"/>
</dbReference>
<keyword evidence="6" id="KW-0999">Mitochondrion inner membrane</keyword>
<keyword evidence="3 11" id="KW-0813">Transport</keyword>
<gene>
    <name evidence="12" type="ORF">WA026_010721</name>
</gene>
<dbReference type="InterPro" id="IPR052465">
    <property type="entry name" value="Mito_NAD+_Carrier"/>
</dbReference>
<dbReference type="PANTHER" id="PTHR46131">
    <property type="entry name" value="SD08549P"/>
    <property type="match status" value="1"/>
</dbReference>
<keyword evidence="4 10" id="KW-0812">Transmembrane</keyword>
<comment type="subcellular location">
    <subcellularLocation>
        <location evidence="1">Mitochondrion inner membrane</location>
        <topology evidence="1">Multi-pass membrane protein</topology>
    </subcellularLocation>
</comment>
<evidence type="ECO:0000256" key="8">
    <source>
        <dbReference type="ARBA" id="ARBA00023128"/>
    </source>
</evidence>
<evidence type="ECO:0000313" key="12">
    <source>
        <dbReference type="EMBL" id="KAK9885218.1"/>
    </source>
</evidence>
<dbReference type="PROSITE" id="PS50920">
    <property type="entry name" value="SOLCAR"/>
    <property type="match status" value="2"/>
</dbReference>
<proteinExistence type="inferred from homology"/>
<evidence type="ECO:0000256" key="9">
    <source>
        <dbReference type="ARBA" id="ARBA00023136"/>
    </source>
</evidence>
<evidence type="ECO:0008006" key="14">
    <source>
        <dbReference type="Google" id="ProtNLM"/>
    </source>
</evidence>
<keyword evidence="7" id="KW-1133">Transmembrane helix</keyword>
<evidence type="ECO:0000313" key="13">
    <source>
        <dbReference type="Proteomes" id="UP001431783"/>
    </source>
</evidence>
<comment type="caution">
    <text evidence="12">The sequence shown here is derived from an EMBL/GenBank/DDBJ whole genome shotgun (WGS) entry which is preliminary data.</text>
</comment>
<evidence type="ECO:0000256" key="4">
    <source>
        <dbReference type="ARBA" id="ARBA00022692"/>
    </source>
</evidence>
<dbReference type="GO" id="GO:0005743">
    <property type="term" value="C:mitochondrial inner membrane"/>
    <property type="evidence" value="ECO:0007669"/>
    <property type="project" value="UniProtKB-SubCell"/>
</dbReference>
<keyword evidence="8" id="KW-0496">Mitochondrion</keyword>
<comment type="similarity">
    <text evidence="2 11">Belongs to the mitochondrial carrier (TC 2.A.29) family.</text>
</comment>
<dbReference type="EMBL" id="JARQZJ010000095">
    <property type="protein sequence ID" value="KAK9885218.1"/>
    <property type="molecule type" value="Genomic_DNA"/>
</dbReference>
<protein>
    <recommendedName>
        <fullName evidence="14">Mitochondrial carrier protein</fullName>
    </recommendedName>
</protein>
<evidence type="ECO:0000256" key="11">
    <source>
        <dbReference type="RuleBase" id="RU000488"/>
    </source>
</evidence>
<organism evidence="12 13">
    <name type="scientific">Henosepilachna vigintioctopunctata</name>
    <dbReference type="NCBI Taxonomy" id="420089"/>
    <lineage>
        <taxon>Eukaryota</taxon>
        <taxon>Metazoa</taxon>
        <taxon>Ecdysozoa</taxon>
        <taxon>Arthropoda</taxon>
        <taxon>Hexapoda</taxon>
        <taxon>Insecta</taxon>
        <taxon>Pterygota</taxon>
        <taxon>Neoptera</taxon>
        <taxon>Endopterygota</taxon>
        <taxon>Coleoptera</taxon>
        <taxon>Polyphaga</taxon>
        <taxon>Cucujiformia</taxon>
        <taxon>Coccinelloidea</taxon>
        <taxon>Coccinellidae</taxon>
        <taxon>Epilachninae</taxon>
        <taxon>Epilachnini</taxon>
        <taxon>Henosepilachna</taxon>
    </lineage>
</organism>
<dbReference type="InterPro" id="IPR018108">
    <property type="entry name" value="MCP_transmembrane"/>
</dbReference>
<evidence type="ECO:0000256" key="6">
    <source>
        <dbReference type="ARBA" id="ARBA00022792"/>
    </source>
</evidence>